<reference evidence="9 10" key="1">
    <citation type="submission" date="2015-12" db="EMBL/GenBank/DDBJ databases">
        <authorList>
            <person name="Shamseldin A."/>
            <person name="Moawad H."/>
            <person name="Abd El-Rahim W.M."/>
            <person name="Sadowsky M.J."/>
        </authorList>
    </citation>
    <scope>NUCLEOTIDE SEQUENCE [LARGE SCALE GENOMIC DNA]</scope>
    <source>
        <strain evidence="9 10">WF1</strain>
    </source>
</reference>
<name>A0A1V8M3E2_9GAMM</name>
<keyword evidence="3" id="KW-1003">Cell membrane</keyword>
<keyword evidence="5 7" id="KW-1133">Transmembrane helix</keyword>
<dbReference type="PANTHER" id="PTHR30012:SF0">
    <property type="entry name" value="TYPE II SECRETION SYSTEM PROTEIN F-RELATED"/>
    <property type="match status" value="1"/>
</dbReference>
<feature type="transmembrane region" description="Helical" evidence="7">
    <location>
        <begin position="190"/>
        <end position="210"/>
    </location>
</feature>
<gene>
    <name evidence="9" type="ORF">AU255_13325</name>
</gene>
<evidence type="ECO:0000256" key="1">
    <source>
        <dbReference type="ARBA" id="ARBA00004651"/>
    </source>
</evidence>
<evidence type="ECO:0000256" key="5">
    <source>
        <dbReference type="ARBA" id="ARBA00022989"/>
    </source>
</evidence>
<evidence type="ECO:0000256" key="3">
    <source>
        <dbReference type="ARBA" id="ARBA00022475"/>
    </source>
</evidence>
<dbReference type="Proteomes" id="UP000191980">
    <property type="component" value="Unassembled WGS sequence"/>
</dbReference>
<evidence type="ECO:0000256" key="7">
    <source>
        <dbReference type="SAM" id="Phobius"/>
    </source>
</evidence>
<dbReference type="PANTHER" id="PTHR30012">
    <property type="entry name" value="GENERAL SECRETION PATHWAY PROTEIN"/>
    <property type="match status" value="1"/>
</dbReference>
<comment type="similarity">
    <text evidence="2">Belongs to the GSP F family.</text>
</comment>
<evidence type="ECO:0000259" key="8">
    <source>
        <dbReference type="Pfam" id="PF00482"/>
    </source>
</evidence>
<protein>
    <recommendedName>
        <fullName evidence="8">Type II secretion system protein GspF domain-containing protein</fullName>
    </recommendedName>
</protein>
<evidence type="ECO:0000256" key="4">
    <source>
        <dbReference type="ARBA" id="ARBA00022692"/>
    </source>
</evidence>
<keyword evidence="10" id="KW-1185">Reference proteome</keyword>
<sequence>MSILFLALLIHPVPALFTGSITMIDYIFSSFGVFVFILILLYIVWQLPFWLTEGALRFIGLRGSIFKLQLTLPLLAHWLIRRQIKEFLLILGLMLDAGVPMLEALPKAANTVKNALLAQRIRTAGFSIQEGCSLTGVLMQIKEFKSSTLQIIAIGEQSGTLATSLLHFARLEAEAISIQEEMLAEWIPRLIYMAIAVWMAYSIIAAYRAYFSGIEQTLTNLGA</sequence>
<accession>A0A1V8M3E2</accession>
<organism evidence="9 10">
    <name type="scientific">Methyloprofundus sedimenti</name>
    <dbReference type="NCBI Taxonomy" id="1420851"/>
    <lineage>
        <taxon>Bacteria</taxon>
        <taxon>Pseudomonadati</taxon>
        <taxon>Pseudomonadota</taxon>
        <taxon>Gammaproteobacteria</taxon>
        <taxon>Methylococcales</taxon>
        <taxon>Methylococcaceae</taxon>
        <taxon>Methyloprofundus</taxon>
    </lineage>
</organism>
<dbReference type="EMBL" id="LPUF01000002">
    <property type="protein sequence ID" value="OQK16085.1"/>
    <property type="molecule type" value="Genomic_DNA"/>
</dbReference>
<dbReference type="Gene3D" id="1.20.81.30">
    <property type="entry name" value="Type II secretion system (T2SS), domain F"/>
    <property type="match status" value="1"/>
</dbReference>
<dbReference type="GO" id="GO:0005886">
    <property type="term" value="C:plasma membrane"/>
    <property type="evidence" value="ECO:0007669"/>
    <property type="project" value="UniProtKB-SubCell"/>
</dbReference>
<feature type="transmembrane region" description="Helical" evidence="7">
    <location>
        <begin position="31"/>
        <end position="52"/>
    </location>
</feature>
<dbReference type="STRING" id="1420851.AU255_13325"/>
<comment type="caution">
    <text evidence="9">The sequence shown here is derived from an EMBL/GenBank/DDBJ whole genome shotgun (WGS) entry which is preliminary data.</text>
</comment>
<feature type="domain" description="Type II secretion system protein GspF" evidence="8">
    <location>
        <begin position="87"/>
        <end position="203"/>
    </location>
</feature>
<evidence type="ECO:0000256" key="2">
    <source>
        <dbReference type="ARBA" id="ARBA00005745"/>
    </source>
</evidence>
<dbReference type="InterPro" id="IPR018076">
    <property type="entry name" value="T2SS_GspF_dom"/>
</dbReference>
<proteinExistence type="inferred from homology"/>
<evidence type="ECO:0000313" key="9">
    <source>
        <dbReference type="EMBL" id="OQK16085.1"/>
    </source>
</evidence>
<dbReference type="AlphaFoldDB" id="A0A1V8M3E2"/>
<keyword evidence="6 7" id="KW-0472">Membrane</keyword>
<keyword evidence="4 7" id="KW-0812">Transmembrane</keyword>
<feature type="transmembrane region" description="Helical" evidence="7">
    <location>
        <begin position="64"/>
        <end position="81"/>
    </location>
</feature>
<evidence type="ECO:0000313" key="10">
    <source>
        <dbReference type="Proteomes" id="UP000191980"/>
    </source>
</evidence>
<dbReference type="InterPro" id="IPR042094">
    <property type="entry name" value="T2SS_GspF_sf"/>
</dbReference>
<comment type="subcellular location">
    <subcellularLocation>
        <location evidence="1">Cell membrane</location>
        <topology evidence="1">Multi-pass membrane protein</topology>
    </subcellularLocation>
</comment>
<dbReference type="Pfam" id="PF00482">
    <property type="entry name" value="T2SSF"/>
    <property type="match status" value="1"/>
</dbReference>
<dbReference type="InterPro" id="IPR003004">
    <property type="entry name" value="GspF/PilC"/>
</dbReference>
<evidence type="ECO:0000256" key="6">
    <source>
        <dbReference type="ARBA" id="ARBA00023136"/>
    </source>
</evidence>